<reference evidence="2" key="2">
    <citation type="submission" date="2017-02" db="UniProtKB">
        <authorList>
            <consortium name="WormBaseParasite"/>
        </authorList>
    </citation>
    <scope>IDENTIFICATION</scope>
</reference>
<name>A0A0K0DC06_ANGCA</name>
<protein>
    <submittedName>
        <fullName evidence="2">Beta-lactamase domain-containing protein</fullName>
    </submittedName>
</protein>
<sequence>MSRLGVVAGAERSAVVAGGVGGAAGGRAPAARDAAYGQISGHLCIKSNTEGDTCKILTNQNVFFALMHESGATMQSITGQYLARRLMRFEIKNLSKDVVAIETT</sequence>
<dbReference type="WBParaSite" id="ACAC_0000803901-mRNA-1">
    <property type="protein sequence ID" value="ACAC_0000803901-mRNA-1"/>
    <property type="gene ID" value="ACAC_0000803901"/>
</dbReference>
<reference evidence="1" key="1">
    <citation type="submission" date="2012-09" db="EMBL/GenBank/DDBJ databases">
        <authorList>
            <person name="Martin A.A."/>
        </authorList>
    </citation>
    <scope>NUCLEOTIDE SEQUENCE</scope>
</reference>
<accession>A0A0K0DC06</accession>
<evidence type="ECO:0000313" key="2">
    <source>
        <dbReference type="WBParaSite" id="ACAC_0000803901-mRNA-1"/>
    </source>
</evidence>
<proteinExistence type="predicted"/>
<keyword evidence="1" id="KW-1185">Reference proteome</keyword>
<dbReference type="Proteomes" id="UP000035642">
    <property type="component" value="Unassembled WGS sequence"/>
</dbReference>
<dbReference type="AlphaFoldDB" id="A0A0K0DC06"/>
<organism evidence="1 2">
    <name type="scientific">Angiostrongylus cantonensis</name>
    <name type="common">Rat lungworm</name>
    <dbReference type="NCBI Taxonomy" id="6313"/>
    <lineage>
        <taxon>Eukaryota</taxon>
        <taxon>Metazoa</taxon>
        <taxon>Ecdysozoa</taxon>
        <taxon>Nematoda</taxon>
        <taxon>Chromadorea</taxon>
        <taxon>Rhabditida</taxon>
        <taxon>Rhabditina</taxon>
        <taxon>Rhabditomorpha</taxon>
        <taxon>Strongyloidea</taxon>
        <taxon>Metastrongylidae</taxon>
        <taxon>Angiostrongylus</taxon>
    </lineage>
</organism>
<evidence type="ECO:0000313" key="1">
    <source>
        <dbReference type="Proteomes" id="UP000035642"/>
    </source>
</evidence>